<evidence type="ECO:0000259" key="7">
    <source>
        <dbReference type="Pfam" id="PF01490"/>
    </source>
</evidence>
<evidence type="ECO:0000256" key="6">
    <source>
        <dbReference type="SAM" id="Phobius"/>
    </source>
</evidence>
<keyword evidence="5 6" id="KW-0472">Membrane</keyword>
<feature type="transmembrane region" description="Helical" evidence="6">
    <location>
        <begin position="119"/>
        <end position="138"/>
    </location>
</feature>
<gene>
    <name evidence="8" type="ORF">DH2020_009325</name>
</gene>
<organism evidence="8 9">
    <name type="scientific">Rehmannia glutinosa</name>
    <name type="common">Chinese foxglove</name>
    <dbReference type="NCBI Taxonomy" id="99300"/>
    <lineage>
        <taxon>Eukaryota</taxon>
        <taxon>Viridiplantae</taxon>
        <taxon>Streptophyta</taxon>
        <taxon>Embryophyta</taxon>
        <taxon>Tracheophyta</taxon>
        <taxon>Spermatophyta</taxon>
        <taxon>Magnoliopsida</taxon>
        <taxon>eudicotyledons</taxon>
        <taxon>Gunneridae</taxon>
        <taxon>Pentapetalae</taxon>
        <taxon>asterids</taxon>
        <taxon>lamiids</taxon>
        <taxon>Lamiales</taxon>
        <taxon>Orobanchaceae</taxon>
        <taxon>Rehmannieae</taxon>
        <taxon>Rehmannia</taxon>
    </lineage>
</organism>
<dbReference type="PANTHER" id="PTHR22950:SF705">
    <property type="entry name" value="AMINO ACID TRANSPORTER AVT1I-LIKE"/>
    <property type="match status" value="1"/>
</dbReference>
<keyword evidence="9" id="KW-1185">Reference proteome</keyword>
<keyword evidence="3" id="KW-0029">Amino-acid transport</keyword>
<keyword evidence="4 6" id="KW-1133">Transmembrane helix</keyword>
<comment type="subcellular location">
    <subcellularLocation>
        <location evidence="1">Membrane</location>
        <topology evidence="1">Multi-pass membrane protein</topology>
    </subcellularLocation>
</comment>
<dbReference type="EMBL" id="JABTTQ020000005">
    <property type="protein sequence ID" value="KAK6155077.1"/>
    <property type="molecule type" value="Genomic_DNA"/>
</dbReference>
<feature type="transmembrane region" description="Helical" evidence="6">
    <location>
        <begin position="228"/>
        <end position="248"/>
    </location>
</feature>
<feature type="transmembrane region" description="Helical" evidence="6">
    <location>
        <begin position="376"/>
        <end position="397"/>
    </location>
</feature>
<feature type="domain" description="Amino acid transporter transmembrane" evidence="7">
    <location>
        <begin position="41"/>
        <end position="429"/>
    </location>
</feature>
<dbReference type="PANTHER" id="PTHR22950">
    <property type="entry name" value="AMINO ACID TRANSPORTER"/>
    <property type="match status" value="1"/>
</dbReference>
<dbReference type="InterPro" id="IPR013057">
    <property type="entry name" value="AA_transpt_TM"/>
</dbReference>
<proteinExistence type="predicted"/>
<dbReference type="Proteomes" id="UP001318860">
    <property type="component" value="Unassembled WGS sequence"/>
</dbReference>
<sequence>MENEPSNFNNYTMSVVRRQDDIYALEVENPDVVETQTINGTASVLKTVFNGLNALSGVGLLSIPYALSSRGGLSTIIFLPHRRMHFLHRFLTKMRGYGPQYKKLSGHRRTSFWAKGRKFVSITMYIELYLVATGFLILEGDNLHKLFPNLKYQIGGLVIGGKQSFIFIVSLIVLPTVWLHDMSSLSYISASGAIASFILIGSILWAGAFGGIGFHEKGPIFNYKGMPTALSLYTFCYGAHSVFPTLYTSMRNQKKFTKNFLKFYSITGLDRLLCGMYNELCIHGTFGILHVRFKGRISNNSKSPTHKISSKVAIYTTLVNPITKYALMVTPIISALETRFLSQPNEGLSILIRTSLVLSTLIVAMALPFFENLISLVGALSGVTASIILPCLCFSKISGIYKRVELKSISIWGIVLMGVFVLVLGTYTSLREIFKHLI</sequence>
<keyword evidence="2 6" id="KW-0812">Transmembrane</keyword>
<feature type="transmembrane region" description="Helical" evidence="6">
    <location>
        <begin position="185"/>
        <end position="208"/>
    </location>
</feature>
<evidence type="ECO:0000256" key="5">
    <source>
        <dbReference type="ARBA" id="ARBA00023136"/>
    </source>
</evidence>
<feature type="transmembrane region" description="Helical" evidence="6">
    <location>
        <begin position="150"/>
        <end position="173"/>
    </location>
</feature>
<accession>A0ABR0X606</accession>
<evidence type="ECO:0000256" key="3">
    <source>
        <dbReference type="ARBA" id="ARBA00022970"/>
    </source>
</evidence>
<keyword evidence="3" id="KW-0813">Transport</keyword>
<evidence type="ECO:0000256" key="4">
    <source>
        <dbReference type="ARBA" id="ARBA00022989"/>
    </source>
</evidence>
<evidence type="ECO:0000256" key="1">
    <source>
        <dbReference type="ARBA" id="ARBA00004141"/>
    </source>
</evidence>
<dbReference type="Pfam" id="PF01490">
    <property type="entry name" value="Aa_trans"/>
    <property type="match status" value="1"/>
</dbReference>
<feature type="transmembrane region" description="Helical" evidence="6">
    <location>
        <begin position="350"/>
        <end position="370"/>
    </location>
</feature>
<evidence type="ECO:0000313" key="8">
    <source>
        <dbReference type="EMBL" id="KAK6155077.1"/>
    </source>
</evidence>
<evidence type="ECO:0000256" key="2">
    <source>
        <dbReference type="ARBA" id="ARBA00022692"/>
    </source>
</evidence>
<evidence type="ECO:0000313" key="9">
    <source>
        <dbReference type="Proteomes" id="UP001318860"/>
    </source>
</evidence>
<comment type="caution">
    <text evidence="8">The sequence shown here is derived from an EMBL/GenBank/DDBJ whole genome shotgun (WGS) entry which is preliminary data.</text>
</comment>
<reference evidence="8 9" key="1">
    <citation type="journal article" date="2021" name="Comput. Struct. Biotechnol. J.">
        <title>De novo genome assembly of the potent medicinal plant Rehmannia glutinosa using nanopore technology.</title>
        <authorList>
            <person name="Ma L."/>
            <person name="Dong C."/>
            <person name="Song C."/>
            <person name="Wang X."/>
            <person name="Zheng X."/>
            <person name="Niu Y."/>
            <person name="Chen S."/>
            <person name="Feng W."/>
        </authorList>
    </citation>
    <scope>NUCLEOTIDE SEQUENCE [LARGE SCALE GENOMIC DNA]</scope>
    <source>
        <strain evidence="8">DH-2019</strain>
    </source>
</reference>
<name>A0ABR0X606_REHGL</name>
<protein>
    <recommendedName>
        <fullName evidence="7">Amino acid transporter transmembrane domain-containing protein</fullName>
    </recommendedName>
</protein>
<feature type="transmembrane region" description="Helical" evidence="6">
    <location>
        <begin position="409"/>
        <end position="430"/>
    </location>
</feature>